<dbReference type="InParanoid" id="A0A165BVN5"/>
<protein>
    <recommendedName>
        <fullName evidence="1">asparaginase</fullName>
        <ecNumber evidence="1">3.5.1.1</ecNumber>
    </recommendedName>
</protein>
<dbReference type="FunFam" id="3.40.50.1170:FF:000003">
    <property type="entry name" value="60 kDa lysophospholipase"/>
    <property type="match status" value="1"/>
</dbReference>
<dbReference type="InterPro" id="IPR027474">
    <property type="entry name" value="L-asparaginase_N"/>
</dbReference>
<dbReference type="PROSITE" id="PS51732">
    <property type="entry name" value="ASN_GLN_ASE_3"/>
    <property type="match status" value="1"/>
</dbReference>
<dbReference type="SUPFAM" id="SSF48403">
    <property type="entry name" value="Ankyrin repeat"/>
    <property type="match status" value="1"/>
</dbReference>
<dbReference type="InterPro" id="IPR040919">
    <property type="entry name" value="Asparaginase_C"/>
</dbReference>
<dbReference type="InterPro" id="IPR002110">
    <property type="entry name" value="Ankyrin_rpt"/>
</dbReference>
<dbReference type="AlphaFoldDB" id="A0A165BVN5"/>
<sequence>MHGILASDASTDVDTKVLVLYTGGTIGMLVGANQSFTPEPHFLVESLRAQTRFHDPLGDSLFSHASTAEGFRAWSHNSSGRSSPTESSSPPGATAIPPATGSHVPTLLVRSSRPIAPPPDRSAPPGQTLFRQHTSKKVSSDCYEMHIPSLVTPRALDAQGNWKRIRYAILEWEPLLDSSNMDMTGTVDVIATEIELNYHLFDAFVVLHGTDTMCYSSSALSFLLEDLGKTVILTGAQIPLAQLRNDAVDNFLGALWLAGYYIIPEVSLYFNHVLYRGNRCSKTSSFALNAFESPNFPALVNVGIDVVVNWSNVLRQTNLRKFHVHKAAAHFVSATLRLFPGITGDIVRAFLMPPIRGVVLETFGAGNAPQRQDLMTALRDACDRGVVIVAISQCTKGSVSDAYETGQTLLQSGVVPGGDMTPECALAKLAYLLSKSELSVQDVRSLVGKPLRGELTAASGDRPPTLTTAERVQDMLAQVVRISTNSFPNSGSRGHLPPITITVDQSGEHKPLDVTATWGSTASETVTTEAALAPFLIHLAAARDDVDAVTFCLEAEAAAERSETGRHAIAGGMVNCVDFASGRTPLHAAALNGSILCVNALLEAGALVHMRDSMDHSPLYYAARQGHEAVVDTLVKAGAHLGGSDIKGSFVALAVTKARRKGDVASLRVWRKAGAEIPQDEIN</sequence>
<dbReference type="InterPro" id="IPR020827">
    <property type="entry name" value="Asparaginase/glutaminase_AS1"/>
</dbReference>
<dbReference type="PIRSF" id="PIRSF500176">
    <property type="entry name" value="L_ASNase"/>
    <property type="match status" value="1"/>
</dbReference>
<feature type="domain" description="L-asparaginase N-terminal" evidence="10">
    <location>
        <begin position="162"/>
        <end position="312"/>
    </location>
</feature>
<evidence type="ECO:0000259" key="11">
    <source>
        <dbReference type="Pfam" id="PF17763"/>
    </source>
</evidence>
<dbReference type="PRINTS" id="PR00139">
    <property type="entry name" value="ASNGLNASE"/>
</dbReference>
<evidence type="ECO:0000256" key="5">
    <source>
        <dbReference type="ARBA" id="ARBA00061199"/>
    </source>
</evidence>
<dbReference type="Pfam" id="PF12796">
    <property type="entry name" value="Ank_2"/>
    <property type="match status" value="1"/>
</dbReference>
<keyword evidence="3" id="KW-0378">Hydrolase</keyword>
<feature type="active site" evidence="8">
    <location>
        <position position="210"/>
    </location>
</feature>
<dbReference type="InterPro" id="IPR036152">
    <property type="entry name" value="Asp/glu_Ase-like_sf"/>
</dbReference>
<evidence type="ECO:0000256" key="1">
    <source>
        <dbReference type="ARBA" id="ARBA00012920"/>
    </source>
</evidence>
<dbReference type="InterPro" id="IPR027475">
    <property type="entry name" value="Asparaginase/glutaminase_AS2"/>
</dbReference>
<dbReference type="EMBL" id="KV426400">
    <property type="protein sequence ID" value="KZV81323.1"/>
    <property type="molecule type" value="Genomic_DNA"/>
</dbReference>
<evidence type="ECO:0000256" key="6">
    <source>
        <dbReference type="PROSITE-ProRule" id="PRU00023"/>
    </source>
</evidence>
<dbReference type="Proteomes" id="UP000077266">
    <property type="component" value="Unassembled WGS sequence"/>
</dbReference>
<dbReference type="PIRSF" id="PIRSF001220">
    <property type="entry name" value="L-ASNase_gatD"/>
    <property type="match status" value="1"/>
</dbReference>
<evidence type="ECO:0000256" key="2">
    <source>
        <dbReference type="ARBA" id="ARBA00022737"/>
    </source>
</evidence>
<feature type="domain" description="Asparaginase/glutaminase C-terminal" evidence="11">
    <location>
        <begin position="335"/>
        <end position="445"/>
    </location>
</feature>
<keyword evidence="4 6" id="KW-0040">ANK repeat</keyword>
<evidence type="ECO:0000259" key="10">
    <source>
        <dbReference type="Pfam" id="PF00710"/>
    </source>
</evidence>
<accession>A0A165BVN5</accession>
<organism evidence="12 13">
    <name type="scientific">Exidia glandulosa HHB12029</name>
    <dbReference type="NCBI Taxonomy" id="1314781"/>
    <lineage>
        <taxon>Eukaryota</taxon>
        <taxon>Fungi</taxon>
        <taxon>Dikarya</taxon>
        <taxon>Basidiomycota</taxon>
        <taxon>Agaricomycotina</taxon>
        <taxon>Agaricomycetes</taxon>
        <taxon>Auriculariales</taxon>
        <taxon>Exidiaceae</taxon>
        <taxon>Exidia</taxon>
    </lineage>
</organism>
<dbReference type="PROSITE" id="PS50297">
    <property type="entry name" value="ANK_REP_REGION"/>
    <property type="match status" value="2"/>
</dbReference>
<dbReference type="PANTHER" id="PTHR11707:SF28">
    <property type="entry name" value="60 KDA LYSOPHOSPHOLIPASE"/>
    <property type="match status" value="1"/>
</dbReference>
<dbReference type="SMART" id="SM00870">
    <property type="entry name" value="Asparaginase"/>
    <property type="match status" value="1"/>
</dbReference>
<evidence type="ECO:0000256" key="7">
    <source>
        <dbReference type="PROSITE-ProRule" id="PRU10099"/>
    </source>
</evidence>
<dbReference type="Gene3D" id="1.25.40.20">
    <property type="entry name" value="Ankyrin repeat-containing domain"/>
    <property type="match status" value="1"/>
</dbReference>
<dbReference type="GO" id="GO:0006528">
    <property type="term" value="P:asparagine metabolic process"/>
    <property type="evidence" value="ECO:0007669"/>
    <property type="project" value="UniProtKB-ARBA"/>
</dbReference>
<dbReference type="STRING" id="1314781.A0A165BVN5"/>
<dbReference type="EC" id="3.5.1.1" evidence="1"/>
<feature type="repeat" description="ANK" evidence="6">
    <location>
        <begin position="614"/>
        <end position="646"/>
    </location>
</feature>
<dbReference type="PANTHER" id="PTHR11707">
    <property type="entry name" value="L-ASPARAGINASE"/>
    <property type="match status" value="1"/>
</dbReference>
<dbReference type="FunFam" id="3.40.50.40:FF:000001">
    <property type="entry name" value="L-asparaginase 1"/>
    <property type="match status" value="1"/>
</dbReference>
<feature type="active site" evidence="7">
    <location>
        <position position="25"/>
    </location>
</feature>
<dbReference type="SUPFAM" id="SSF53774">
    <property type="entry name" value="Glutaminase/Asparaginase"/>
    <property type="match status" value="1"/>
</dbReference>
<dbReference type="Pfam" id="PF00710">
    <property type="entry name" value="Asparaginase"/>
    <property type="match status" value="1"/>
</dbReference>
<dbReference type="Gene3D" id="3.40.50.40">
    <property type="match status" value="1"/>
</dbReference>
<dbReference type="InterPro" id="IPR027473">
    <property type="entry name" value="L-asparaginase_C"/>
</dbReference>
<comment type="similarity">
    <text evidence="5">In the N-terminal section; belongs to the asparaginase 1 family.</text>
</comment>
<evidence type="ECO:0000256" key="8">
    <source>
        <dbReference type="PROSITE-ProRule" id="PRU10100"/>
    </source>
</evidence>
<dbReference type="InterPro" id="IPR006034">
    <property type="entry name" value="Asparaginase/glutaminase-like"/>
</dbReference>
<dbReference type="OrthoDB" id="542841at2759"/>
<dbReference type="PROSITE" id="PS00144">
    <property type="entry name" value="ASN_GLN_ASE_1"/>
    <property type="match status" value="1"/>
</dbReference>
<dbReference type="SFLD" id="SFLDS00057">
    <property type="entry name" value="Glutaminase/Asparaginase"/>
    <property type="match status" value="1"/>
</dbReference>
<evidence type="ECO:0000313" key="12">
    <source>
        <dbReference type="EMBL" id="KZV81323.1"/>
    </source>
</evidence>
<keyword evidence="13" id="KW-1185">Reference proteome</keyword>
<dbReference type="PROSITE" id="PS00917">
    <property type="entry name" value="ASN_GLN_ASE_2"/>
    <property type="match status" value="1"/>
</dbReference>
<keyword evidence="2" id="KW-0677">Repeat</keyword>
<dbReference type="SMART" id="SM00248">
    <property type="entry name" value="ANK"/>
    <property type="match status" value="2"/>
</dbReference>
<evidence type="ECO:0000256" key="3">
    <source>
        <dbReference type="ARBA" id="ARBA00022801"/>
    </source>
</evidence>
<dbReference type="InterPro" id="IPR036770">
    <property type="entry name" value="Ankyrin_rpt-contain_sf"/>
</dbReference>
<dbReference type="InterPro" id="IPR041725">
    <property type="entry name" value="L-asparaginase_I"/>
</dbReference>
<feature type="region of interest" description="Disordered" evidence="9">
    <location>
        <begin position="74"/>
        <end position="130"/>
    </location>
</feature>
<feature type="repeat" description="ANK" evidence="6">
    <location>
        <begin position="581"/>
        <end position="613"/>
    </location>
</feature>
<dbReference type="InterPro" id="IPR037152">
    <property type="entry name" value="L-asparaginase_N_sf"/>
</dbReference>
<feature type="compositionally biased region" description="Low complexity" evidence="9">
    <location>
        <begin position="78"/>
        <end position="102"/>
    </location>
</feature>
<evidence type="ECO:0000256" key="9">
    <source>
        <dbReference type="SAM" id="MobiDB-lite"/>
    </source>
</evidence>
<dbReference type="CDD" id="cd08963">
    <property type="entry name" value="L-asparaginase_I"/>
    <property type="match status" value="1"/>
</dbReference>
<dbReference type="Pfam" id="PF17763">
    <property type="entry name" value="Asparaginase_C"/>
    <property type="match status" value="1"/>
</dbReference>
<name>A0A165BVN5_EXIGL</name>
<gene>
    <name evidence="12" type="ORF">EXIGLDRAFT_628659</name>
</gene>
<reference evidence="12 13" key="1">
    <citation type="journal article" date="2016" name="Mol. Biol. Evol.">
        <title>Comparative Genomics of Early-Diverging Mushroom-Forming Fungi Provides Insights into the Origins of Lignocellulose Decay Capabilities.</title>
        <authorList>
            <person name="Nagy L.G."/>
            <person name="Riley R."/>
            <person name="Tritt A."/>
            <person name="Adam C."/>
            <person name="Daum C."/>
            <person name="Floudas D."/>
            <person name="Sun H."/>
            <person name="Yadav J.S."/>
            <person name="Pangilinan J."/>
            <person name="Larsson K.H."/>
            <person name="Matsuura K."/>
            <person name="Barry K."/>
            <person name="Labutti K."/>
            <person name="Kuo R."/>
            <person name="Ohm R.A."/>
            <person name="Bhattacharya S.S."/>
            <person name="Shirouzu T."/>
            <person name="Yoshinaga Y."/>
            <person name="Martin F.M."/>
            <person name="Grigoriev I.V."/>
            <person name="Hibbett D.S."/>
        </authorList>
    </citation>
    <scope>NUCLEOTIDE SEQUENCE [LARGE SCALE GENOMIC DNA]</scope>
    <source>
        <strain evidence="12 13">HHB12029</strain>
    </source>
</reference>
<evidence type="ECO:0000256" key="4">
    <source>
        <dbReference type="ARBA" id="ARBA00023043"/>
    </source>
</evidence>
<dbReference type="PROSITE" id="PS50088">
    <property type="entry name" value="ANK_REPEAT"/>
    <property type="match status" value="2"/>
</dbReference>
<dbReference type="Gene3D" id="3.40.50.1170">
    <property type="entry name" value="L-asparaginase, N-terminal domain"/>
    <property type="match status" value="1"/>
</dbReference>
<dbReference type="GO" id="GO:0004067">
    <property type="term" value="F:asparaginase activity"/>
    <property type="evidence" value="ECO:0007669"/>
    <property type="project" value="UniProtKB-UniRule"/>
</dbReference>
<evidence type="ECO:0000313" key="13">
    <source>
        <dbReference type="Proteomes" id="UP000077266"/>
    </source>
</evidence>
<proteinExistence type="inferred from homology"/>